<keyword evidence="1" id="KW-0812">Transmembrane</keyword>
<keyword evidence="3" id="KW-1185">Reference proteome</keyword>
<gene>
    <name evidence="2" type="ORF">B0G62_12740</name>
</gene>
<reference evidence="2 3" key="1">
    <citation type="submission" date="2018-01" db="EMBL/GenBank/DDBJ databases">
        <title>Genomic Encyclopedia of Type Strains, Phase III (KMG-III): the genomes of soil and plant-associated and newly described type strains.</title>
        <authorList>
            <person name="Whitman W."/>
        </authorList>
    </citation>
    <scope>NUCLEOTIDE SEQUENCE [LARGE SCALE GENOMIC DNA]</scope>
    <source>
        <strain evidence="2 3">JCM 18070</strain>
    </source>
</reference>
<keyword evidence="1" id="KW-1133">Transmembrane helix</keyword>
<dbReference type="EMBL" id="PQGA01000027">
    <property type="protein sequence ID" value="POR46058.1"/>
    <property type="molecule type" value="Genomic_DNA"/>
</dbReference>
<dbReference type="RefSeq" id="WP_103707489.1">
    <property type="nucleotide sequence ID" value="NZ_PQGA01000027.1"/>
</dbReference>
<evidence type="ECO:0000313" key="2">
    <source>
        <dbReference type="EMBL" id="POR46058.1"/>
    </source>
</evidence>
<sequence>MALTDWVVLLAIALMAIAFFCRHSSRRSTSAERARHVRGRRLLIQAAVALWAALLMLQRTFAAPGDMPVATWLSPRGELAIVFALAAMGCLWSVRGHQLIKQRRLFAC</sequence>
<feature type="transmembrane region" description="Helical" evidence="1">
    <location>
        <begin position="42"/>
        <end position="61"/>
    </location>
</feature>
<evidence type="ECO:0000313" key="3">
    <source>
        <dbReference type="Proteomes" id="UP000237381"/>
    </source>
</evidence>
<organism evidence="2 3">
    <name type="scientific">Paraburkholderia eburnea</name>
    <dbReference type="NCBI Taxonomy" id="1189126"/>
    <lineage>
        <taxon>Bacteria</taxon>
        <taxon>Pseudomonadati</taxon>
        <taxon>Pseudomonadota</taxon>
        <taxon>Betaproteobacteria</taxon>
        <taxon>Burkholderiales</taxon>
        <taxon>Burkholderiaceae</taxon>
        <taxon>Paraburkholderia</taxon>
    </lineage>
</organism>
<evidence type="ECO:0000256" key="1">
    <source>
        <dbReference type="SAM" id="Phobius"/>
    </source>
</evidence>
<accession>A0A2S4LUE6</accession>
<protein>
    <submittedName>
        <fullName evidence="2">Uncharacterized protein</fullName>
    </submittedName>
</protein>
<keyword evidence="1" id="KW-0472">Membrane</keyword>
<dbReference type="OrthoDB" id="9107680at2"/>
<dbReference type="Proteomes" id="UP000237381">
    <property type="component" value="Unassembled WGS sequence"/>
</dbReference>
<feature type="transmembrane region" description="Helical" evidence="1">
    <location>
        <begin position="73"/>
        <end position="94"/>
    </location>
</feature>
<dbReference type="AlphaFoldDB" id="A0A2S4LUE6"/>
<proteinExistence type="predicted"/>
<feature type="transmembrane region" description="Helical" evidence="1">
    <location>
        <begin position="6"/>
        <end position="21"/>
    </location>
</feature>
<name>A0A2S4LUE6_9BURK</name>
<comment type="caution">
    <text evidence="2">The sequence shown here is derived from an EMBL/GenBank/DDBJ whole genome shotgun (WGS) entry which is preliminary data.</text>
</comment>